<accession>A0ABQ2LWT7</accession>
<evidence type="ECO:0000256" key="1">
    <source>
        <dbReference type="ARBA" id="ARBA00010088"/>
    </source>
</evidence>
<dbReference type="Pfam" id="PF08386">
    <property type="entry name" value="Abhydrolase_4"/>
    <property type="match status" value="1"/>
</dbReference>
<dbReference type="InterPro" id="IPR029058">
    <property type="entry name" value="AB_hydrolase_fold"/>
</dbReference>
<comment type="similarity">
    <text evidence="1">Belongs to the peptidase S33 family.</text>
</comment>
<dbReference type="PANTHER" id="PTHR43248:SF29">
    <property type="entry name" value="TRIPEPTIDYL AMINOPEPTIDASE"/>
    <property type="match status" value="1"/>
</dbReference>
<dbReference type="SUPFAM" id="SSF53474">
    <property type="entry name" value="alpha/beta-Hydrolases"/>
    <property type="match status" value="1"/>
</dbReference>
<dbReference type="RefSeq" id="WP_229672364.1">
    <property type="nucleotide sequence ID" value="NZ_BAAAOU010000004.1"/>
</dbReference>
<evidence type="ECO:0000256" key="3">
    <source>
        <dbReference type="ARBA" id="ARBA00022801"/>
    </source>
</evidence>
<dbReference type="PANTHER" id="PTHR43248">
    <property type="entry name" value="2-SUCCINYL-6-HYDROXY-2,4-CYCLOHEXADIENE-1-CARBOXYLATE SYNTHASE"/>
    <property type="match status" value="1"/>
</dbReference>
<dbReference type="Gene3D" id="3.40.50.1820">
    <property type="entry name" value="alpha/beta hydrolase"/>
    <property type="match status" value="1"/>
</dbReference>
<evidence type="ECO:0000313" key="8">
    <source>
        <dbReference type="Proteomes" id="UP000642509"/>
    </source>
</evidence>
<name>A0ABQ2LWT7_9MICC</name>
<proteinExistence type="inferred from homology"/>
<dbReference type="InterPro" id="IPR013595">
    <property type="entry name" value="Pept_S33_TAP-like_C"/>
</dbReference>
<evidence type="ECO:0000259" key="5">
    <source>
        <dbReference type="Pfam" id="PF00561"/>
    </source>
</evidence>
<feature type="domain" description="AB hydrolase-1" evidence="5">
    <location>
        <begin position="114"/>
        <end position="356"/>
    </location>
</feature>
<dbReference type="InterPro" id="IPR000073">
    <property type="entry name" value="AB_hydrolase_1"/>
</dbReference>
<evidence type="ECO:0000256" key="2">
    <source>
        <dbReference type="ARBA" id="ARBA00022729"/>
    </source>
</evidence>
<evidence type="ECO:0000259" key="6">
    <source>
        <dbReference type="Pfam" id="PF08386"/>
    </source>
</evidence>
<organism evidence="7 8">
    <name type="scientific">Citricoccus zhacaiensis</name>
    <dbReference type="NCBI Taxonomy" id="489142"/>
    <lineage>
        <taxon>Bacteria</taxon>
        <taxon>Bacillati</taxon>
        <taxon>Actinomycetota</taxon>
        <taxon>Actinomycetes</taxon>
        <taxon>Micrococcales</taxon>
        <taxon>Micrococcaceae</taxon>
        <taxon>Citricoccus</taxon>
    </lineage>
</organism>
<gene>
    <name evidence="7" type="ORF">GCM10010977_14500</name>
</gene>
<reference evidence="8" key="1">
    <citation type="journal article" date="2019" name="Int. J. Syst. Evol. Microbiol.">
        <title>The Global Catalogue of Microorganisms (GCM) 10K type strain sequencing project: providing services to taxonomists for standard genome sequencing and annotation.</title>
        <authorList>
            <consortium name="The Broad Institute Genomics Platform"/>
            <consortium name="The Broad Institute Genome Sequencing Center for Infectious Disease"/>
            <person name="Wu L."/>
            <person name="Ma J."/>
        </authorList>
    </citation>
    <scope>NUCLEOTIDE SEQUENCE [LARGE SCALE GENOMIC DNA]</scope>
    <source>
        <strain evidence="8">CGMCC 1.7064</strain>
    </source>
</reference>
<dbReference type="Pfam" id="PF00561">
    <property type="entry name" value="Abhydrolase_1"/>
    <property type="match status" value="1"/>
</dbReference>
<keyword evidence="2" id="KW-0732">Signal</keyword>
<evidence type="ECO:0000313" key="7">
    <source>
        <dbReference type="EMBL" id="GGO44330.1"/>
    </source>
</evidence>
<dbReference type="PROSITE" id="PS51257">
    <property type="entry name" value="PROKAR_LIPOPROTEIN"/>
    <property type="match status" value="1"/>
</dbReference>
<dbReference type="Proteomes" id="UP000642509">
    <property type="component" value="Unassembled WGS sequence"/>
</dbReference>
<feature type="domain" description="Peptidase S33 tripeptidyl aminopeptidase-like C-terminal" evidence="6">
    <location>
        <begin position="422"/>
        <end position="523"/>
    </location>
</feature>
<comment type="caution">
    <text evidence="7">The sequence shown here is derived from an EMBL/GenBank/DDBJ whole genome shotgun (WGS) entry which is preliminary data.</text>
</comment>
<dbReference type="EMBL" id="BMLQ01000003">
    <property type="protein sequence ID" value="GGO44330.1"/>
    <property type="molecule type" value="Genomic_DNA"/>
</dbReference>
<keyword evidence="8" id="KW-1185">Reference proteome</keyword>
<dbReference type="GO" id="GO:0016787">
    <property type="term" value="F:hydrolase activity"/>
    <property type="evidence" value="ECO:0007669"/>
    <property type="project" value="UniProtKB-KW"/>
</dbReference>
<evidence type="ECO:0000256" key="4">
    <source>
        <dbReference type="SAM" id="MobiDB-lite"/>
    </source>
</evidence>
<feature type="compositionally biased region" description="Gly residues" evidence="4">
    <location>
        <begin position="32"/>
        <end position="43"/>
    </location>
</feature>
<protein>
    <submittedName>
        <fullName evidence="7">Alpha/beta hydrolase</fullName>
    </submittedName>
</protein>
<feature type="region of interest" description="Disordered" evidence="4">
    <location>
        <begin position="29"/>
        <end position="54"/>
    </location>
</feature>
<keyword evidence="3 7" id="KW-0378">Hydrolase</keyword>
<dbReference type="InterPro" id="IPR051601">
    <property type="entry name" value="Serine_prot/Carboxylest_S33"/>
</dbReference>
<sequence length="524" mass="54353">MRLHPFPSSSGAIAAVFATALVLTGCTADGGPDSGPGGPGGPNSGAAEPTSGTAAVPEGLEDLYAQEPAWQSCEQDAGDFECATVEAPLDYADPEGERIELALVRTGGAEDGAPHLLLNPGGPGASGVDMVVDSLDYVVSGAVQDHYAVVGFDPRGVSRSTPVECLSDEEMDAAREEHIDPSTDEGLDQVRESAREYAQACDENTGEVLGHVDTDSAARDMDLLRAVLGDQQLNYLGFSYGTALGASYAEQFPANVGRMVLDGAMDPSLDEFEVTLGQAEAFEQAITAWAESCLAGPECPLSGTAEDGVQQLRELLAQVEQSPLTSSDGRQVPAATFVAGLITPLYADENWPMLTQAVADAMNGNPDLMLYLADLNAGRDEDGEYGSNINDAFTAINCLDSSAPSDTETLRSQAEQLDEASPTIGRFLAFGGANCAEWPEKPVDEPAPASAPGAAPIVVIGTQGDPATPYEWAPALADQLESGVLVSWNGQGHTAYGRAGECIGAAVDGYLIDGEVPEDGLTCD</sequence>